<reference evidence="12" key="1">
    <citation type="journal article" date="2021" name="IMA Fungus">
        <title>Genomic characterization of three marine fungi, including Emericellopsis atlantica sp. nov. with signatures of a generalist lifestyle and marine biomass degradation.</title>
        <authorList>
            <person name="Hagestad O.C."/>
            <person name="Hou L."/>
            <person name="Andersen J.H."/>
            <person name="Hansen E.H."/>
            <person name="Altermark B."/>
            <person name="Li C."/>
            <person name="Kuhnert E."/>
            <person name="Cox R.J."/>
            <person name="Crous P.W."/>
            <person name="Spatafora J.W."/>
            <person name="Lail K."/>
            <person name="Amirebrahimi M."/>
            <person name="Lipzen A."/>
            <person name="Pangilinan J."/>
            <person name="Andreopoulos W."/>
            <person name="Hayes R.D."/>
            <person name="Ng V."/>
            <person name="Grigoriev I.V."/>
            <person name="Jackson S.A."/>
            <person name="Sutton T.D.S."/>
            <person name="Dobson A.D.W."/>
            <person name="Rama T."/>
        </authorList>
    </citation>
    <scope>NUCLEOTIDE SEQUENCE</scope>
    <source>
        <strain evidence="12">TRa3180A</strain>
    </source>
</reference>
<comment type="caution">
    <text evidence="12">The sequence shown here is derived from an EMBL/GenBank/DDBJ whole genome shotgun (WGS) entry which is preliminary data.</text>
</comment>
<name>A0A9P7Z6N7_9HELO</name>
<dbReference type="Gene3D" id="3.30.160.60">
    <property type="entry name" value="Classic Zinc Finger"/>
    <property type="match status" value="6"/>
</dbReference>
<keyword evidence="4 9" id="KW-0863">Zinc-finger</keyword>
<feature type="domain" description="C2H2-type" evidence="11">
    <location>
        <begin position="558"/>
        <end position="585"/>
    </location>
</feature>
<dbReference type="Proteomes" id="UP000887226">
    <property type="component" value="Unassembled WGS sequence"/>
</dbReference>
<feature type="region of interest" description="Disordered" evidence="10">
    <location>
        <begin position="640"/>
        <end position="662"/>
    </location>
</feature>
<evidence type="ECO:0000256" key="6">
    <source>
        <dbReference type="ARBA" id="ARBA00023015"/>
    </source>
</evidence>
<keyword evidence="6" id="KW-0805">Transcription regulation</keyword>
<evidence type="ECO:0000256" key="5">
    <source>
        <dbReference type="ARBA" id="ARBA00022833"/>
    </source>
</evidence>
<protein>
    <recommendedName>
        <fullName evidence="11">C2H2-type domain-containing protein</fullName>
    </recommendedName>
</protein>
<dbReference type="GO" id="GO:0008270">
    <property type="term" value="F:zinc ion binding"/>
    <property type="evidence" value="ECO:0007669"/>
    <property type="project" value="UniProtKB-KW"/>
</dbReference>
<feature type="domain" description="C2H2-type" evidence="11">
    <location>
        <begin position="614"/>
        <end position="640"/>
    </location>
</feature>
<dbReference type="PROSITE" id="PS50157">
    <property type="entry name" value="ZINC_FINGER_C2H2_2"/>
    <property type="match status" value="4"/>
</dbReference>
<dbReference type="EMBL" id="MU253809">
    <property type="protein sequence ID" value="KAG9246322.1"/>
    <property type="molecule type" value="Genomic_DNA"/>
</dbReference>
<accession>A0A9P7Z6N7</accession>
<feature type="compositionally biased region" description="Polar residues" evidence="10">
    <location>
        <begin position="217"/>
        <end position="228"/>
    </location>
</feature>
<evidence type="ECO:0000256" key="4">
    <source>
        <dbReference type="ARBA" id="ARBA00022771"/>
    </source>
</evidence>
<dbReference type="PANTHER" id="PTHR46179">
    <property type="entry name" value="ZINC FINGER PROTEIN"/>
    <property type="match status" value="1"/>
</dbReference>
<feature type="domain" description="C2H2-type" evidence="11">
    <location>
        <begin position="586"/>
        <end position="613"/>
    </location>
</feature>
<evidence type="ECO:0000256" key="8">
    <source>
        <dbReference type="ARBA" id="ARBA00023242"/>
    </source>
</evidence>
<dbReference type="InterPro" id="IPR051061">
    <property type="entry name" value="Zinc_finger_trans_reg"/>
</dbReference>
<dbReference type="PANTHER" id="PTHR46179:SF13">
    <property type="entry name" value="C2H2-TYPE DOMAIN-CONTAINING PROTEIN"/>
    <property type="match status" value="1"/>
</dbReference>
<dbReference type="PROSITE" id="PS00028">
    <property type="entry name" value="ZINC_FINGER_C2H2_1"/>
    <property type="match status" value="6"/>
</dbReference>
<feature type="compositionally biased region" description="Polar residues" evidence="10">
    <location>
        <begin position="647"/>
        <end position="656"/>
    </location>
</feature>
<evidence type="ECO:0000313" key="13">
    <source>
        <dbReference type="Proteomes" id="UP000887226"/>
    </source>
</evidence>
<keyword evidence="13" id="KW-1185">Reference proteome</keyword>
<feature type="domain" description="C2H2-type" evidence="11">
    <location>
        <begin position="529"/>
        <end position="557"/>
    </location>
</feature>
<evidence type="ECO:0000256" key="3">
    <source>
        <dbReference type="ARBA" id="ARBA00022737"/>
    </source>
</evidence>
<dbReference type="GO" id="GO:0006357">
    <property type="term" value="P:regulation of transcription by RNA polymerase II"/>
    <property type="evidence" value="ECO:0007669"/>
    <property type="project" value="TreeGrafter"/>
</dbReference>
<keyword evidence="5" id="KW-0862">Zinc</keyword>
<evidence type="ECO:0000256" key="7">
    <source>
        <dbReference type="ARBA" id="ARBA00023163"/>
    </source>
</evidence>
<gene>
    <name evidence="12" type="ORF">BJ878DRAFT_295563</name>
</gene>
<keyword evidence="2" id="KW-0479">Metal-binding</keyword>
<dbReference type="AlphaFoldDB" id="A0A9P7Z6N7"/>
<keyword evidence="8" id="KW-0539">Nucleus</keyword>
<keyword evidence="7" id="KW-0804">Transcription</keyword>
<evidence type="ECO:0000259" key="11">
    <source>
        <dbReference type="PROSITE" id="PS50157"/>
    </source>
</evidence>
<dbReference type="SUPFAM" id="SSF57667">
    <property type="entry name" value="beta-beta-alpha zinc fingers"/>
    <property type="match status" value="4"/>
</dbReference>
<evidence type="ECO:0000256" key="2">
    <source>
        <dbReference type="ARBA" id="ARBA00022723"/>
    </source>
</evidence>
<dbReference type="Pfam" id="PF00096">
    <property type="entry name" value="zf-C2H2"/>
    <property type="match status" value="3"/>
</dbReference>
<dbReference type="SMART" id="SM00355">
    <property type="entry name" value="ZnF_C2H2"/>
    <property type="match status" value="10"/>
</dbReference>
<feature type="region of interest" description="Disordered" evidence="10">
    <location>
        <begin position="212"/>
        <end position="233"/>
    </location>
</feature>
<keyword evidence="3" id="KW-0677">Repeat</keyword>
<dbReference type="InterPro" id="IPR036236">
    <property type="entry name" value="Znf_C2H2_sf"/>
</dbReference>
<sequence>MASKYGGDYTQELLNNVTPGLSTHMATSWGENHYCEQPDIYENMHSYEGSVGPNANDYSQVAQSNITSAYDYSQLRDTGRKWNAEIIQEPASKRQKVLDLPSIQRGHGTRVNIHDADTETISSECCSSCSSGVLCDEPDCNELRVVAIPCDQQSCDELACPCPEPCLVKTIDGCVIRTSQMLPPQVRIENWRKNKSPWAMDEDAYAPQNAHLHGTADSRSVMSSAGSSKRNRTRALVPKRTSFIMADVSPTALATTKALEMESNISTTIGKLIPDMWDTAYPSKPANIEPVFNCDWGGCAQPFSTEDALGDHVHRTHVDPLLLLRCPAPKCTERMSPDPLQQHIQEDHGFQFTIGNTCPAPGCPQETVYDEDKIHSHFHVAHTDPDNQPLLCGWGDCGNEFLNQNQFWNHLPIHFNPDIPQFTEAAFAATFAPMNPTANVQVEEQPSNTAQVCCWAVDGAKCGKTFDDEELLQQHLYNNHVKDLKKTKHGYSCEWEGCNRREKKGDKAGFDQRSKIERHTYTHTGHKPSKCVICGARFSADQARDQHIRSAHTNERPFKCTYCDKSFPQHSACLMHIRTHTKDKPLSCDICGQKFGESSNLAKHRKIHGAQGGHACNFPGCGKTFVRANQLSKHRKEHQGFCEGSVSGRTSASGTVASDDPS</sequence>
<dbReference type="InterPro" id="IPR013087">
    <property type="entry name" value="Znf_C2H2_type"/>
</dbReference>
<evidence type="ECO:0000256" key="10">
    <source>
        <dbReference type="SAM" id="MobiDB-lite"/>
    </source>
</evidence>
<evidence type="ECO:0000256" key="9">
    <source>
        <dbReference type="PROSITE-ProRule" id="PRU00042"/>
    </source>
</evidence>
<proteinExistence type="predicted"/>
<organism evidence="12 13">
    <name type="scientific">Calycina marina</name>
    <dbReference type="NCBI Taxonomy" id="1763456"/>
    <lineage>
        <taxon>Eukaryota</taxon>
        <taxon>Fungi</taxon>
        <taxon>Dikarya</taxon>
        <taxon>Ascomycota</taxon>
        <taxon>Pezizomycotina</taxon>
        <taxon>Leotiomycetes</taxon>
        <taxon>Helotiales</taxon>
        <taxon>Pezizellaceae</taxon>
        <taxon>Calycina</taxon>
    </lineage>
</organism>
<dbReference type="GO" id="GO:0005634">
    <property type="term" value="C:nucleus"/>
    <property type="evidence" value="ECO:0007669"/>
    <property type="project" value="UniProtKB-SubCell"/>
</dbReference>
<comment type="subcellular location">
    <subcellularLocation>
        <location evidence="1">Nucleus</location>
    </subcellularLocation>
</comment>
<evidence type="ECO:0000256" key="1">
    <source>
        <dbReference type="ARBA" id="ARBA00004123"/>
    </source>
</evidence>
<evidence type="ECO:0000313" key="12">
    <source>
        <dbReference type="EMBL" id="KAG9246322.1"/>
    </source>
</evidence>
<dbReference type="OrthoDB" id="3437960at2759"/>
<dbReference type="FunFam" id="3.30.160.60:FF:000110">
    <property type="entry name" value="Zinc finger protein-like"/>
    <property type="match status" value="1"/>
</dbReference>